<feature type="transmembrane region" description="Helical" evidence="1">
    <location>
        <begin position="95"/>
        <end position="116"/>
    </location>
</feature>
<gene>
    <name evidence="3" type="ORF">CFBP7900_23010</name>
</gene>
<dbReference type="InterPro" id="IPR050879">
    <property type="entry name" value="Acyltransferase_3"/>
</dbReference>
<keyword evidence="1" id="KW-1133">Transmembrane helix</keyword>
<evidence type="ECO:0000259" key="2">
    <source>
        <dbReference type="Pfam" id="PF01757"/>
    </source>
</evidence>
<dbReference type="GO" id="GO:0016747">
    <property type="term" value="F:acyltransferase activity, transferring groups other than amino-acyl groups"/>
    <property type="evidence" value="ECO:0007669"/>
    <property type="project" value="InterPro"/>
</dbReference>
<feature type="transmembrane region" description="Helical" evidence="1">
    <location>
        <begin position="47"/>
        <end position="74"/>
    </location>
</feature>
<dbReference type="Pfam" id="PF01757">
    <property type="entry name" value="Acyl_transf_3"/>
    <property type="match status" value="1"/>
</dbReference>
<evidence type="ECO:0000313" key="3">
    <source>
        <dbReference type="EMBL" id="CAD0337320.1"/>
    </source>
</evidence>
<feature type="transmembrane region" description="Helical" evidence="1">
    <location>
        <begin position="169"/>
        <end position="187"/>
    </location>
</feature>
<evidence type="ECO:0000256" key="1">
    <source>
        <dbReference type="SAM" id="Phobius"/>
    </source>
</evidence>
<comment type="caution">
    <text evidence="3">The sequence shown here is derived from an EMBL/GenBank/DDBJ whole genome shotgun (WGS) entry which is preliminary data.</text>
</comment>
<dbReference type="GO" id="GO:0016020">
    <property type="term" value="C:membrane"/>
    <property type="evidence" value="ECO:0007669"/>
    <property type="project" value="TreeGrafter"/>
</dbReference>
<dbReference type="GO" id="GO:0000271">
    <property type="term" value="P:polysaccharide biosynthetic process"/>
    <property type="evidence" value="ECO:0007669"/>
    <property type="project" value="TreeGrafter"/>
</dbReference>
<name>A0A6V7DMN4_9XANT</name>
<dbReference type="PANTHER" id="PTHR23028:SF131">
    <property type="entry name" value="BLR2367 PROTEIN"/>
    <property type="match status" value="1"/>
</dbReference>
<dbReference type="PANTHER" id="PTHR23028">
    <property type="entry name" value="ACETYLTRANSFERASE"/>
    <property type="match status" value="1"/>
</dbReference>
<feature type="transmembrane region" description="Helical" evidence="1">
    <location>
        <begin position="136"/>
        <end position="160"/>
    </location>
</feature>
<dbReference type="AlphaFoldDB" id="A0A6V7DMN4"/>
<dbReference type="EMBL" id="CAJDKC010000003">
    <property type="protein sequence ID" value="CAD0337320.1"/>
    <property type="molecule type" value="Genomic_DNA"/>
</dbReference>
<accession>A0A6V7DMN4</accession>
<feature type="transmembrane region" description="Helical" evidence="1">
    <location>
        <begin position="220"/>
        <end position="240"/>
    </location>
</feature>
<dbReference type="InterPro" id="IPR002656">
    <property type="entry name" value="Acyl_transf_3_dom"/>
</dbReference>
<reference evidence="3 4" key="1">
    <citation type="submission" date="2020-07" db="EMBL/GenBank/DDBJ databases">
        <authorList>
            <person name="Pothier F. J."/>
        </authorList>
    </citation>
    <scope>NUCLEOTIDE SEQUENCE [LARGE SCALE GENOMIC DNA]</scope>
    <source>
        <strain evidence="3 4">CFBP 7900</strain>
    </source>
</reference>
<feature type="domain" description="Acyltransferase 3" evidence="2">
    <location>
        <begin position="17"/>
        <end position="328"/>
    </location>
</feature>
<feature type="transmembrane region" description="Helical" evidence="1">
    <location>
        <begin position="21"/>
        <end position="41"/>
    </location>
</feature>
<evidence type="ECO:0000313" key="4">
    <source>
        <dbReference type="Proteomes" id="UP000587508"/>
    </source>
</evidence>
<dbReference type="Proteomes" id="UP000587508">
    <property type="component" value="Unassembled WGS sequence"/>
</dbReference>
<dbReference type="EMBL" id="CAJDKC010000003">
    <property type="protein sequence ID" value="CAD0337311.1"/>
    <property type="molecule type" value="Genomic_DNA"/>
</dbReference>
<feature type="transmembrane region" description="Helical" evidence="1">
    <location>
        <begin position="311"/>
        <end position="333"/>
    </location>
</feature>
<sequence length="369" mass="40331">MPQPMAALPARSTIRVLQAGRALAAMMVVLSHSVLPTTHLVQPLPAWLAAALAHGYLGVDFFFVLSGFIIYYVNHASAGTPGWSRDYASSRISRIYLPYWPVGVALALAYTLRPSLDDGDMGWSWFATLTLLPVDGAPALGVAWTLSYELMFYALAWLFFRSGHPLRCAALWASVTLLYAAVGAPFAQPVDLSWRALLLHPITLEFVFGMLAARAVLSTAPWTVWVSSAVAVVALLCFVLDGMQRVHSPLLGLAIAGALVGLVRAEWRGWLRIGPTLLLLGNASYAIYLVHMPLMSLVARTTRRLGPLATWPVNLLLSVSAALLLGVVYHLCYERIALRHARRLVGTSRCAVSIFSAMKRRAPRCRPLF</sequence>
<protein>
    <recommendedName>
        <fullName evidence="2">Acyltransferase 3 domain-containing protein</fullName>
    </recommendedName>
</protein>
<feature type="transmembrane region" description="Helical" evidence="1">
    <location>
        <begin position="277"/>
        <end position="299"/>
    </location>
</feature>
<proteinExistence type="predicted"/>
<keyword evidence="1" id="KW-0812">Transmembrane</keyword>
<keyword evidence="1" id="KW-0472">Membrane</keyword>
<organism evidence="3 4">
    <name type="scientific">Xanthomonas hortorum pv. carotae</name>
    <dbReference type="NCBI Taxonomy" id="487904"/>
    <lineage>
        <taxon>Bacteria</taxon>
        <taxon>Pseudomonadati</taxon>
        <taxon>Pseudomonadota</taxon>
        <taxon>Gammaproteobacteria</taxon>
        <taxon>Lysobacterales</taxon>
        <taxon>Lysobacteraceae</taxon>
        <taxon>Xanthomonas</taxon>
    </lineage>
</organism>